<organism evidence="3 4">
    <name type="scientific">Manihot esculenta</name>
    <name type="common">Cassava</name>
    <name type="synonym">Jatropha manihot</name>
    <dbReference type="NCBI Taxonomy" id="3983"/>
    <lineage>
        <taxon>Eukaryota</taxon>
        <taxon>Viridiplantae</taxon>
        <taxon>Streptophyta</taxon>
        <taxon>Embryophyta</taxon>
        <taxon>Tracheophyta</taxon>
        <taxon>Spermatophyta</taxon>
        <taxon>Magnoliopsida</taxon>
        <taxon>eudicotyledons</taxon>
        <taxon>Gunneridae</taxon>
        <taxon>Pentapetalae</taxon>
        <taxon>rosids</taxon>
        <taxon>fabids</taxon>
        <taxon>Malpighiales</taxon>
        <taxon>Euphorbiaceae</taxon>
        <taxon>Crotonoideae</taxon>
        <taxon>Manihoteae</taxon>
        <taxon>Manihot</taxon>
    </lineage>
</organism>
<dbReference type="OrthoDB" id="1923469at2759"/>
<evidence type="ECO:0000313" key="3">
    <source>
        <dbReference type="EMBL" id="OAY48056.1"/>
    </source>
</evidence>
<proteinExistence type="predicted"/>
<evidence type="ECO:0008006" key="5">
    <source>
        <dbReference type="Google" id="ProtNLM"/>
    </source>
</evidence>
<dbReference type="AlphaFoldDB" id="A0A2C9VRT1"/>
<keyword evidence="4" id="KW-1185">Reference proteome</keyword>
<dbReference type="OMA" id="MDWTEAI"/>
<feature type="transmembrane region" description="Helical" evidence="1">
    <location>
        <begin position="437"/>
        <end position="457"/>
    </location>
</feature>
<dbReference type="PANTHER" id="PTHR33390">
    <property type="entry name" value="STRESS UP-REGULATED NOD 19 PROTEIN"/>
    <property type="match status" value="1"/>
</dbReference>
<name>A0A2C9VRT1_MANES</name>
<dbReference type="STRING" id="3983.A0A2C9VRT1"/>
<dbReference type="InterPro" id="IPR011692">
    <property type="entry name" value="Stress_up-reg_Nod19"/>
</dbReference>
<dbReference type="EMBL" id="CM004392">
    <property type="protein sequence ID" value="OAY48056.1"/>
    <property type="molecule type" value="Genomic_DNA"/>
</dbReference>
<evidence type="ECO:0000256" key="2">
    <source>
        <dbReference type="SAM" id="SignalP"/>
    </source>
</evidence>
<feature type="signal peptide" evidence="2">
    <location>
        <begin position="1"/>
        <end position="18"/>
    </location>
</feature>
<evidence type="ECO:0000256" key="1">
    <source>
        <dbReference type="SAM" id="Phobius"/>
    </source>
</evidence>
<sequence length="470" mass="51729">MASLFLGSLRSLSILVLAFHTYYSQASLENGDRIKSATFLSPKFVLGPGSVENRYYRNIDFPRGHIALKSFNAEVIDEAGNPVPLHETYLHHWVVARYYQRLDVADTDNNDELQVRQSDHLFAGNSGICQANVLRQYFGLGSETRRTATHVPDPYGIEIGNPAEIPAGYEERWLINVHAIDTRGAEDKLGCTECRCDLYNITVDEYGRPLRPDYKGGLYCCYDHTQCKVRPGFEGIRRSLYLRYTVKWIDWDSSIIPVKIFIFDVTDTGKRVNGSTGMDPTSGCQVEYEVEACSTTGVTSNGCIDVRKTSLTMPTGGDVIYGVAHQHTGGVGSTLYGEDGRVICTSVPTYGDGAEAGNEAGYIVGMSTCYPKPGSVKIANGENLILESKYSNAQKHTGVMGLFYILVADRTLKHTTSLASLVHVHESMEPSIQAWDIIVLLGLTITLGVAAAVHSWLKKGNADGYQPIRV</sequence>
<dbReference type="Pfam" id="PF07712">
    <property type="entry name" value="SURNod19"/>
    <property type="match status" value="1"/>
</dbReference>
<keyword evidence="1" id="KW-0472">Membrane</keyword>
<dbReference type="Gramene" id="Manes.06G127700.1.v8.1">
    <property type="protein sequence ID" value="Manes.06G127700.1.v8.1.CDS"/>
    <property type="gene ID" value="Manes.06G127700.v8.1"/>
</dbReference>
<reference evidence="4" key="1">
    <citation type="journal article" date="2016" name="Nat. Biotechnol.">
        <title>Sequencing wild and cultivated cassava and related species reveals extensive interspecific hybridization and genetic diversity.</title>
        <authorList>
            <person name="Bredeson J.V."/>
            <person name="Lyons J.B."/>
            <person name="Prochnik S.E."/>
            <person name="Wu G.A."/>
            <person name="Ha C.M."/>
            <person name="Edsinger-Gonzales E."/>
            <person name="Grimwood J."/>
            <person name="Schmutz J."/>
            <person name="Rabbi I.Y."/>
            <person name="Egesi C."/>
            <person name="Nauluvula P."/>
            <person name="Lebot V."/>
            <person name="Ndunguru J."/>
            <person name="Mkamilo G."/>
            <person name="Bart R.S."/>
            <person name="Setter T.L."/>
            <person name="Gleadow R.M."/>
            <person name="Kulakow P."/>
            <person name="Ferguson M.E."/>
            <person name="Rounsley S."/>
            <person name="Rokhsar D.S."/>
        </authorList>
    </citation>
    <scope>NUCLEOTIDE SEQUENCE [LARGE SCALE GENOMIC DNA]</scope>
    <source>
        <strain evidence="4">cv. AM560-2</strain>
    </source>
</reference>
<dbReference type="Proteomes" id="UP000091857">
    <property type="component" value="Chromosome 6"/>
</dbReference>
<keyword evidence="2" id="KW-0732">Signal</keyword>
<accession>A0A2C9VRT1</accession>
<keyword evidence="1" id="KW-1133">Transmembrane helix</keyword>
<keyword evidence="1" id="KW-0812">Transmembrane</keyword>
<protein>
    <recommendedName>
        <fullName evidence="5">Stress up-regulated Nod 19 protein</fullName>
    </recommendedName>
</protein>
<gene>
    <name evidence="3" type="ORF">MANES_06G127700v8</name>
</gene>
<dbReference type="PANTHER" id="PTHR33390:SF10">
    <property type="entry name" value="STRESS UP-REGULATED NOD 19 PROTEIN"/>
    <property type="match status" value="1"/>
</dbReference>
<evidence type="ECO:0000313" key="4">
    <source>
        <dbReference type="Proteomes" id="UP000091857"/>
    </source>
</evidence>
<feature type="chain" id="PRO_5012022404" description="Stress up-regulated Nod 19 protein" evidence="2">
    <location>
        <begin position="19"/>
        <end position="470"/>
    </location>
</feature>
<comment type="caution">
    <text evidence="3">The sequence shown here is derived from an EMBL/GenBank/DDBJ whole genome shotgun (WGS) entry which is preliminary data.</text>
</comment>